<dbReference type="InterPro" id="IPR001138">
    <property type="entry name" value="Zn2Cys6_DnaBD"/>
</dbReference>
<dbReference type="GO" id="GO:0000981">
    <property type="term" value="F:DNA-binding transcription factor activity, RNA polymerase II-specific"/>
    <property type="evidence" value="ECO:0007669"/>
    <property type="project" value="InterPro"/>
</dbReference>
<evidence type="ECO:0000256" key="4">
    <source>
        <dbReference type="ARBA" id="ARBA00023163"/>
    </source>
</evidence>
<protein>
    <recommendedName>
        <fullName evidence="7">Zn(2)-C6 fungal-type domain-containing protein</fullName>
    </recommendedName>
</protein>
<keyword evidence="3" id="KW-0238">DNA-binding</keyword>
<keyword evidence="5" id="KW-0539">Nucleus</keyword>
<feature type="coiled-coil region" evidence="6">
    <location>
        <begin position="379"/>
        <end position="413"/>
    </location>
</feature>
<evidence type="ECO:0000256" key="5">
    <source>
        <dbReference type="ARBA" id="ARBA00023242"/>
    </source>
</evidence>
<dbReference type="AlphaFoldDB" id="A0A6V8HDZ3"/>
<reference evidence="9" key="1">
    <citation type="journal article" date="2015" name="Genome Announc.">
        <title>Draft genome sequence of Talaromyces cellulolyticus strain Y-94, a source of lignocellulosic biomass-degrading enzymes.</title>
        <authorList>
            <person name="Fujii T."/>
            <person name="Koike H."/>
            <person name="Sawayama S."/>
            <person name="Yano S."/>
            <person name="Inoue H."/>
        </authorList>
    </citation>
    <scope>NUCLEOTIDE SEQUENCE [LARGE SCALE GENOMIC DNA]</scope>
    <source>
        <strain evidence="9">Y-94</strain>
    </source>
</reference>
<dbReference type="InterPro" id="IPR050613">
    <property type="entry name" value="Sec_Metabolite_Reg"/>
</dbReference>
<keyword evidence="4" id="KW-0804">Transcription</keyword>
<dbReference type="Proteomes" id="UP000053095">
    <property type="component" value="Unassembled WGS sequence"/>
</dbReference>
<dbReference type="CDD" id="cd00067">
    <property type="entry name" value="GAL4"/>
    <property type="match status" value="1"/>
</dbReference>
<dbReference type="Gene3D" id="4.10.240.10">
    <property type="entry name" value="Zn(2)-C6 fungal-type DNA-binding domain"/>
    <property type="match status" value="1"/>
</dbReference>
<comment type="caution">
    <text evidence="8">The sequence shown here is derived from an EMBL/GenBank/DDBJ whole genome shotgun (WGS) entry which is preliminary data.</text>
</comment>
<evidence type="ECO:0000256" key="3">
    <source>
        <dbReference type="ARBA" id="ARBA00023125"/>
    </source>
</evidence>
<evidence type="ECO:0000256" key="1">
    <source>
        <dbReference type="ARBA" id="ARBA00004123"/>
    </source>
</evidence>
<dbReference type="PROSITE" id="PS50048">
    <property type="entry name" value="ZN2_CY6_FUNGAL_2"/>
    <property type="match status" value="1"/>
</dbReference>
<evidence type="ECO:0000313" key="8">
    <source>
        <dbReference type="EMBL" id="GAM39697.1"/>
    </source>
</evidence>
<evidence type="ECO:0000259" key="7">
    <source>
        <dbReference type="PROSITE" id="PS50048"/>
    </source>
</evidence>
<dbReference type="SUPFAM" id="SSF57701">
    <property type="entry name" value="Zn2/Cys6 DNA-binding domain"/>
    <property type="match status" value="1"/>
</dbReference>
<dbReference type="SMART" id="SM00066">
    <property type="entry name" value="GAL4"/>
    <property type="match status" value="1"/>
</dbReference>
<comment type="subcellular location">
    <subcellularLocation>
        <location evidence="1">Nucleus</location>
    </subcellularLocation>
</comment>
<dbReference type="GO" id="GO:0005634">
    <property type="term" value="C:nucleus"/>
    <property type="evidence" value="ECO:0007669"/>
    <property type="project" value="UniProtKB-SubCell"/>
</dbReference>
<sequence length="572" mass="65703">MSTRNGPAVRKSQRAPTACARCAQRKVKCDKKIPCKPCLARGLESTCVREVVCVRGRYTSPRPAPGSSAPLTYDQLIEENSRLKTELENYKRSSYQPLQQQQQQQDESLIQILESQVHLPATTTPRQRKVWHRSDIVMPSRECSDALLEHGFVWTSWIHFGIHIQTFRREHEMNWSNRDQQQLLEGSEPLWLAIYFGFIAMSLMFMNEQEALVADLPSADPGQLIHNWYDATIFFMHEADFLRIHDIRAVQAIAILLGLAKNVGDFNLQPVLQATGLRIGHCLGIDRAAPTSLSADPILQEVSHRVWWTMVICEWLQRPDSAPLIHETDFDVPLPLNLTDEELLDPYLREHPDEVEDHPRPVQYHHTMIGLAQVRYRFKMELTRLRQDHRDDNEQYSKRLEELVSRSDEALANLIVQLPNHLSSENLEDEDGDETCVIWQRISLSLSFLFYRMAVNRELQDRWVESSSSFTARSQAICLASAHAIVSLVDRHSDAFMRHRPWATASNLFSAAATLVIEAQFSNDTEIAATYIQNIKPSMAFFRRIQDQNAVAARAMDVLTKYIDELGFAQYL</sequence>
<proteinExistence type="predicted"/>
<dbReference type="CDD" id="cd12148">
    <property type="entry name" value="fungal_TF_MHR"/>
    <property type="match status" value="1"/>
</dbReference>
<evidence type="ECO:0000256" key="2">
    <source>
        <dbReference type="ARBA" id="ARBA00023015"/>
    </source>
</evidence>
<dbReference type="Pfam" id="PF00172">
    <property type="entry name" value="Zn_clus"/>
    <property type="match status" value="1"/>
</dbReference>
<name>A0A6V8HDZ3_TALPI</name>
<accession>A0A6V8HDZ3</accession>
<keyword evidence="9" id="KW-1185">Reference proteome</keyword>
<dbReference type="PROSITE" id="PS00463">
    <property type="entry name" value="ZN2_CY6_FUNGAL_1"/>
    <property type="match status" value="1"/>
</dbReference>
<gene>
    <name evidence="8" type="ORF">TCE0_034r11453</name>
</gene>
<keyword evidence="2" id="KW-0805">Transcription regulation</keyword>
<feature type="domain" description="Zn(2)-C6 fungal-type" evidence="7">
    <location>
        <begin position="18"/>
        <end position="49"/>
    </location>
</feature>
<dbReference type="EMBL" id="DF933830">
    <property type="protein sequence ID" value="GAM39697.1"/>
    <property type="molecule type" value="Genomic_DNA"/>
</dbReference>
<dbReference type="GO" id="GO:0008270">
    <property type="term" value="F:zinc ion binding"/>
    <property type="evidence" value="ECO:0007669"/>
    <property type="project" value="InterPro"/>
</dbReference>
<dbReference type="InterPro" id="IPR036864">
    <property type="entry name" value="Zn2-C6_fun-type_DNA-bd_sf"/>
</dbReference>
<dbReference type="PANTHER" id="PTHR31001:SF76">
    <property type="entry name" value="ZN(2)-C6 FUNGAL-TYPE DOMAIN-CONTAINING PROTEIN"/>
    <property type="match status" value="1"/>
</dbReference>
<keyword evidence="6" id="KW-0175">Coiled coil</keyword>
<dbReference type="PANTHER" id="PTHR31001">
    <property type="entry name" value="UNCHARACTERIZED TRANSCRIPTIONAL REGULATORY PROTEIN"/>
    <property type="match status" value="1"/>
</dbReference>
<organism evidence="8 9">
    <name type="scientific">Talaromyces pinophilus</name>
    <name type="common">Penicillium pinophilum</name>
    <dbReference type="NCBI Taxonomy" id="128442"/>
    <lineage>
        <taxon>Eukaryota</taxon>
        <taxon>Fungi</taxon>
        <taxon>Dikarya</taxon>
        <taxon>Ascomycota</taxon>
        <taxon>Pezizomycotina</taxon>
        <taxon>Eurotiomycetes</taxon>
        <taxon>Eurotiomycetidae</taxon>
        <taxon>Eurotiales</taxon>
        <taxon>Trichocomaceae</taxon>
        <taxon>Talaromyces</taxon>
        <taxon>Talaromyces sect. Talaromyces</taxon>
    </lineage>
</organism>
<evidence type="ECO:0000313" key="9">
    <source>
        <dbReference type="Proteomes" id="UP000053095"/>
    </source>
</evidence>
<dbReference type="GO" id="GO:0003677">
    <property type="term" value="F:DNA binding"/>
    <property type="evidence" value="ECO:0007669"/>
    <property type="project" value="UniProtKB-KW"/>
</dbReference>
<evidence type="ECO:0000256" key="6">
    <source>
        <dbReference type="SAM" id="Coils"/>
    </source>
</evidence>